<organism evidence="3 4">
    <name type="scientific">Lactuca sativa</name>
    <name type="common">Garden lettuce</name>
    <dbReference type="NCBI Taxonomy" id="4236"/>
    <lineage>
        <taxon>Eukaryota</taxon>
        <taxon>Viridiplantae</taxon>
        <taxon>Streptophyta</taxon>
        <taxon>Embryophyta</taxon>
        <taxon>Tracheophyta</taxon>
        <taxon>Spermatophyta</taxon>
        <taxon>Magnoliopsida</taxon>
        <taxon>eudicotyledons</taxon>
        <taxon>Gunneridae</taxon>
        <taxon>Pentapetalae</taxon>
        <taxon>asterids</taxon>
        <taxon>campanulids</taxon>
        <taxon>Asterales</taxon>
        <taxon>Asteraceae</taxon>
        <taxon>Cichorioideae</taxon>
        <taxon>Cichorieae</taxon>
        <taxon>Lactucinae</taxon>
        <taxon>Lactuca</taxon>
    </lineage>
</organism>
<dbReference type="EMBL" id="NBSK02000001">
    <property type="protein sequence ID" value="KAJ0227874.1"/>
    <property type="molecule type" value="Genomic_DNA"/>
</dbReference>
<name>A0A9R1XVV5_LACSA</name>
<feature type="region of interest" description="Disordered" evidence="1">
    <location>
        <begin position="1"/>
        <end position="25"/>
    </location>
</feature>
<reference evidence="3 4" key="1">
    <citation type="journal article" date="2017" name="Nat. Commun.">
        <title>Genome assembly with in vitro proximity ligation data and whole-genome triplication in lettuce.</title>
        <authorList>
            <person name="Reyes-Chin-Wo S."/>
            <person name="Wang Z."/>
            <person name="Yang X."/>
            <person name="Kozik A."/>
            <person name="Arikit S."/>
            <person name="Song C."/>
            <person name="Xia L."/>
            <person name="Froenicke L."/>
            <person name="Lavelle D.O."/>
            <person name="Truco M.J."/>
            <person name="Xia R."/>
            <person name="Zhu S."/>
            <person name="Xu C."/>
            <person name="Xu H."/>
            <person name="Xu X."/>
            <person name="Cox K."/>
            <person name="Korf I."/>
            <person name="Meyers B.C."/>
            <person name="Michelmore R.W."/>
        </authorList>
    </citation>
    <scope>NUCLEOTIDE SEQUENCE [LARGE SCALE GENOMIC DNA]</scope>
    <source>
        <strain evidence="4">cv. Salinas</strain>
        <tissue evidence="3">Seedlings</tissue>
    </source>
</reference>
<accession>A0A9R1XVV5</accession>
<keyword evidence="2" id="KW-0812">Transmembrane</keyword>
<proteinExistence type="predicted"/>
<evidence type="ECO:0000256" key="1">
    <source>
        <dbReference type="SAM" id="MobiDB-lite"/>
    </source>
</evidence>
<comment type="caution">
    <text evidence="3">The sequence shown here is derived from an EMBL/GenBank/DDBJ whole genome shotgun (WGS) entry which is preliminary data.</text>
</comment>
<feature type="compositionally biased region" description="Basic and acidic residues" evidence="1">
    <location>
        <begin position="11"/>
        <end position="20"/>
    </location>
</feature>
<sequence>MPCYAQSVSELRSDAGDKVPDSSGFRSDVVSSGLRSDAGDKVPVSSGLRFDVVGKAQYVFICYCMVCGSLRQLTKLRAYSFSFGFSFLVILCYGFGYIDVWVLFYGIDLMILVMIKQKILGRIVGRYRYIQGTLNHGIHICVYSISSLISYIDVDLGVALIHDILRLAIALGDNLIPWSFKRQPTLS</sequence>
<dbReference type="AlphaFoldDB" id="A0A9R1XVV5"/>
<evidence type="ECO:0000313" key="3">
    <source>
        <dbReference type="EMBL" id="KAJ0227874.1"/>
    </source>
</evidence>
<protein>
    <submittedName>
        <fullName evidence="3">Uncharacterized protein</fullName>
    </submittedName>
</protein>
<evidence type="ECO:0000256" key="2">
    <source>
        <dbReference type="SAM" id="Phobius"/>
    </source>
</evidence>
<feature type="transmembrane region" description="Helical" evidence="2">
    <location>
        <begin position="78"/>
        <end position="96"/>
    </location>
</feature>
<keyword evidence="2" id="KW-0472">Membrane</keyword>
<gene>
    <name evidence="3" type="ORF">LSAT_V11C100001730</name>
</gene>
<dbReference type="Proteomes" id="UP000235145">
    <property type="component" value="Unassembled WGS sequence"/>
</dbReference>
<keyword evidence="4" id="KW-1185">Reference proteome</keyword>
<keyword evidence="2" id="KW-1133">Transmembrane helix</keyword>
<feature type="compositionally biased region" description="Polar residues" evidence="1">
    <location>
        <begin position="1"/>
        <end position="10"/>
    </location>
</feature>
<evidence type="ECO:0000313" key="4">
    <source>
        <dbReference type="Proteomes" id="UP000235145"/>
    </source>
</evidence>